<feature type="signal peptide" evidence="2">
    <location>
        <begin position="1"/>
        <end position="23"/>
    </location>
</feature>
<accession>A0A0F7VC92</accession>
<feature type="chain" id="PRO_5002523894" description="Transmembrane protein" evidence="2">
    <location>
        <begin position="24"/>
        <end position="157"/>
    </location>
</feature>
<proteinExistence type="predicted"/>
<feature type="compositionally biased region" description="Low complexity" evidence="1">
    <location>
        <begin position="143"/>
        <end position="157"/>
    </location>
</feature>
<name>A0A0F7VC92_TOXGV</name>
<keyword evidence="2" id="KW-0732">Signal</keyword>
<gene>
    <name evidence="3" type="ORF">BN1205_098710</name>
</gene>
<evidence type="ECO:0000256" key="1">
    <source>
        <dbReference type="SAM" id="MobiDB-lite"/>
    </source>
</evidence>
<evidence type="ECO:0008006" key="4">
    <source>
        <dbReference type="Google" id="ProtNLM"/>
    </source>
</evidence>
<evidence type="ECO:0000313" key="3">
    <source>
        <dbReference type="EMBL" id="CEL77605.1"/>
    </source>
</evidence>
<reference evidence="3" key="1">
    <citation type="journal article" date="2015" name="PLoS ONE">
        <title>Comprehensive Evaluation of Toxoplasma gondii VEG and Neospora caninum LIV Genomes with Tachyzoite Stage Transcriptome and Proteome Defines Novel Transcript Features.</title>
        <authorList>
            <person name="Ramaprasad A."/>
            <person name="Mourier T."/>
            <person name="Naeem R."/>
            <person name="Malas T.B."/>
            <person name="Moussa E."/>
            <person name="Panigrahi A."/>
            <person name="Vermont S.J."/>
            <person name="Otto T.D."/>
            <person name="Wastling J."/>
            <person name="Pain A."/>
        </authorList>
    </citation>
    <scope>NUCLEOTIDE SEQUENCE</scope>
    <source>
        <strain evidence="3">VEG</strain>
    </source>
</reference>
<feature type="region of interest" description="Disordered" evidence="1">
    <location>
        <begin position="48"/>
        <end position="81"/>
    </location>
</feature>
<dbReference type="EMBL" id="LN714501">
    <property type="protein sequence ID" value="CEL77605.1"/>
    <property type="molecule type" value="Genomic_DNA"/>
</dbReference>
<dbReference type="AlphaFoldDB" id="A0A0F7VC92"/>
<sequence>MRELHIIGLAVLWTSNCVSSGFAQRQDPYLRGRVPPLPSSRQYSPFDLARQRLDNPPPPVSSGRPSRGRIHPLAVPDNADAVNEVEAPARASDGMSWFRSRFYMKYPSMLPYTRSTLHKEHFLYLPEDNSSAPDSQDDTVMDAAAGAPFSGAASRLQ</sequence>
<feature type="region of interest" description="Disordered" evidence="1">
    <location>
        <begin position="128"/>
        <end position="157"/>
    </location>
</feature>
<evidence type="ECO:0000256" key="2">
    <source>
        <dbReference type="SAM" id="SignalP"/>
    </source>
</evidence>
<protein>
    <recommendedName>
        <fullName evidence="4">Transmembrane protein</fullName>
    </recommendedName>
</protein>
<organism evidence="3">
    <name type="scientific">Toxoplasma gondii (strain ATCC 50861 / VEG)</name>
    <dbReference type="NCBI Taxonomy" id="432359"/>
    <lineage>
        <taxon>Eukaryota</taxon>
        <taxon>Sar</taxon>
        <taxon>Alveolata</taxon>
        <taxon>Apicomplexa</taxon>
        <taxon>Conoidasida</taxon>
        <taxon>Coccidia</taxon>
        <taxon>Eucoccidiorida</taxon>
        <taxon>Eimeriorina</taxon>
        <taxon>Sarcocystidae</taxon>
        <taxon>Toxoplasma</taxon>
    </lineage>
</organism>